<feature type="transmembrane region" description="Helical" evidence="1">
    <location>
        <begin position="6"/>
        <end position="27"/>
    </location>
</feature>
<keyword evidence="1" id="KW-0472">Membrane</keyword>
<sequence>MQWNLSKVHIVCRFRIFIVLFFVYKYINHFLIRCRLNVCANWCIRKGDARIKQLHRPTMMTLACYQSQMKVYCQRNVAAIHQASLESRGNLGAIHFCDYFYILIRLDSTPARLREQARWYGIDRRRPNAYGRPALLLFNRNLSARLAYPLCTAHYTHVIVMNG</sequence>
<dbReference type="GeneID" id="111358166"/>
<dbReference type="KEGG" id="sliu:111358166"/>
<keyword evidence="2" id="KW-1185">Reference proteome</keyword>
<evidence type="ECO:0000313" key="2">
    <source>
        <dbReference type="Proteomes" id="UP000301870"/>
    </source>
</evidence>
<proteinExistence type="predicted"/>
<accession>A0A9J7EHM7</accession>
<dbReference type="RefSeq" id="XP_022828861.1">
    <property type="nucleotide sequence ID" value="XM_022973093.1"/>
</dbReference>
<organism evidence="2 3">
    <name type="scientific">Spodoptera litura</name>
    <name type="common">Asian cotton leafworm</name>
    <dbReference type="NCBI Taxonomy" id="69820"/>
    <lineage>
        <taxon>Eukaryota</taxon>
        <taxon>Metazoa</taxon>
        <taxon>Ecdysozoa</taxon>
        <taxon>Arthropoda</taxon>
        <taxon>Hexapoda</taxon>
        <taxon>Insecta</taxon>
        <taxon>Pterygota</taxon>
        <taxon>Neoptera</taxon>
        <taxon>Endopterygota</taxon>
        <taxon>Lepidoptera</taxon>
        <taxon>Glossata</taxon>
        <taxon>Ditrysia</taxon>
        <taxon>Noctuoidea</taxon>
        <taxon>Noctuidae</taxon>
        <taxon>Amphipyrinae</taxon>
        <taxon>Spodoptera</taxon>
    </lineage>
</organism>
<evidence type="ECO:0000256" key="1">
    <source>
        <dbReference type="SAM" id="Phobius"/>
    </source>
</evidence>
<evidence type="ECO:0000313" key="3">
    <source>
        <dbReference type="RefSeq" id="XP_022828861.1"/>
    </source>
</evidence>
<name>A0A9J7EHM7_SPOLT</name>
<dbReference type="AlphaFoldDB" id="A0A9J7EHM7"/>
<gene>
    <name evidence="3" type="primary">LOC111358166</name>
</gene>
<keyword evidence="1" id="KW-0812">Transmembrane</keyword>
<protein>
    <submittedName>
        <fullName evidence="3">Uncharacterized protein LOC111358166</fullName>
    </submittedName>
</protein>
<keyword evidence="1" id="KW-1133">Transmembrane helix</keyword>
<dbReference type="Proteomes" id="UP000301870">
    <property type="component" value="Chromosome 27"/>
</dbReference>
<reference evidence="3" key="1">
    <citation type="submission" date="2025-08" db="UniProtKB">
        <authorList>
            <consortium name="RefSeq"/>
        </authorList>
    </citation>
    <scope>IDENTIFICATION</scope>
    <source>
        <strain evidence="3">Ishihara</strain>
        <tissue evidence="3">Whole body</tissue>
    </source>
</reference>